<keyword evidence="1" id="KW-0472">Membrane</keyword>
<dbReference type="Gene3D" id="3.40.50.1820">
    <property type="entry name" value="alpha/beta hydrolase"/>
    <property type="match status" value="1"/>
</dbReference>
<feature type="transmembrane region" description="Helical" evidence="1">
    <location>
        <begin position="32"/>
        <end position="52"/>
    </location>
</feature>
<name>A0A1H7HGS9_9SPHN</name>
<dbReference type="SUPFAM" id="SSF53474">
    <property type="entry name" value="alpha/beta-Hydrolases"/>
    <property type="match status" value="1"/>
</dbReference>
<keyword evidence="1" id="KW-1133">Transmembrane helix</keyword>
<keyword evidence="1" id="KW-0812">Transmembrane</keyword>
<evidence type="ECO:0000313" key="4">
    <source>
        <dbReference type="Proteomes" id="UP000199214"/>
    </source>
</evidence>
<dbReference type="EMBL" id="FNZZ01000001">
    <property type="protein sequence ID" value="SEK48847.1"/>
    <property type="molecule type" value="Genomic_DNA"/>
</dbReference>
<gene>
    <name evidence="3" type="ORF">SAMN05216382_0502</name>
</gene>
<dbReference type="OrthoDB" id="9807916at2"/>
<evidence type="ECO:0000256" key="1">
    <source>
        <dbReference type="SAM" id="Phobius"/>
    </source>
</evidence>
<organism evidence="3 4">
    <name type="scientific">Sphingomonas palmae</name>
    <dbReference type="NCBI Taxonomy" id="1855283"/>
    <lineage>
        <taxon>Bacteria</taxon>
        <taxon>Pseudomonadati</taxon>
        <taxon>Pseudomonadota</taxon>
        <taxon>Alphaproteobacteria</taxon>
        <taxon>Sphingomonadales</taxon>
        <taxon>Sphingomonadaceae</taxon>
        <taxon>Sphingomonas</taxon>
    </lineage>
</organism>
<dbReference type="InterPro" id="IPR029058">
    <property type="entry name" value="AB_hydrolase_fold"/>
</dbReference>
<dbReference type="Proteomes" id="UP000199214">
    <property type="component" value="Unassembled WGS sequence"/>
</dbReference>
<reference evidence="4" key="1">
    <citation type="submission" date="2016-10" db="EMBL/GenBank/DDBJ databases">
        <authorList>
            <person name="Varghese N."/>
            <person name="Submissions S."/>
        </authorList>
    </citation>
    <scope>NUCLEOTIDE SEQUENCE [LARGE SCALE GENOMIC DNA]</scope>
    <source>
        <strain evidence="4">JS21-1</strain>
    </source>
</reference>
<accession>A0A1H7HGS9</accession>
<keyword evidence="4" id="KW-1185">Reference proteome</keyword>
<evidence type="ECO:0000313" key="3">
    <source>
        <dbReference type="EMBL" id="SEK48847.1"/>
    </source>
</evidence>
<dbReference type="InterPro" id="IPR010333">
    <property type="entry name" value="VirJ"/>
</dbReference>
<dbReference type="Pfam" id="PF06057">
    <property type="entry name" value="VirJ"/>
    <property type="match status" value="1"/>
</dbReference>
<proteinExistence type="predicted"/>
<sequence>MGLRPRPGYSFPSPVVRKAVTPSSTRRLRRGVIVTAVISAIICGLVGLAGYFDRDPYELYPAKGRALPIAAVNFSGDMGVRFLLGASTMRGLTEHGVTTMAVVTPALFRHYRTRAETDTIVADGVRTALNRTGAKKIVVIGQSYGADIVQTGLADLPPDLRARVAAIILILPGETVFFRADPSSIEYHGTPDAYGIETARTLTWAPLTCIYGVEEDDSLCPHLRLPGARIIGMPGGHNIRHDEAGLLRHVLHAIARVTPAPLRGRLTA</sequence>
<dbReference type="STRING" id="1855283.SAMN05216382_0502"/>
<feature type="domain" description="Bacterial virulence" evidence="2">
    <location>
        <begin position="71"/>
        <end position="256"/>
    </location>
</feature>
<evidence type="ECO:0000259" key="2">
    <source>
        <dbReference type="Pfam" id="PF06057"/>
    </source>
</evidence>
<dbReference type="AlphaFoldDB" id="A0A1H7HGS9"/>
<protein>
    <submittedName>
        <fullName evidence="3">Virulence protein (VirJ)</fullName>
    </submittedName>
</protein>